<dbReference type="AlphaFoldDB" id="A0AA38GKI3"/>
<keyword evidence="2" id="KW-1185">Reference proteome</keyword>
<evidence type="ECO:0000313" key="2">
    <source>
        <dbReference type="Proteomes" id="UP000824469"/>
    </source>
</evidence>
<organism evidence="1 2">
    <name type="scientific">Taxus chinensis</name>
    <name type="common">Chinese yew</name>
    <name type="synonym">Taxus wallichiana var. chinensis</name>
    <dbReference type="NCBI Taxonomy" id="29808"/>
    <lineage>
        <taxon>Eukaryota</taxon>
        <taxon>Viridiplantae</taxon>
        <taxon>Streptophyta</taxon>
        <taxon>Embryophyta</taxon>
        <taxon>Tracheophyta</taxon>
        <taxon>Spermatophyta</taxon>
        <taxon>Pinopsida</taxon>
        <taxon>Pinidae</taxon>
        <taxon>Conifers II</taxon>
        <taxon>Cupressales</taxon>
        <taxon>Taxaceae</taxon>
        <taxon>Taxus</taxon>
    </lineage>
</organism>
<evidence type="ECO:0000313" key="1">
    <source>
        <dbReference type="EMBL" id="KAH9323309.1"/>
    </source>
</evidence>
<reference evidence="1 2" key="1">
    <citation type="journal article" date="2021" name="Nat. Plants">
        <title>The Taxus genome provides insights into paclitaxel biosynthesis.</title>
        <authorList>
            <person name="Xiong X."/>
            <person name="Gou J."/>
            <person name="Liao Q."/>
            <person name="Li Y."/>
            <person name="Zhou Q."/>
            <person name="Bi G."/>
            <person name="Li C."/>
            <person name="Du R."/>
            <person name="Wang X."/>
            <person name="Sun T."/>
            <person name="Guo L."/>
            <person name="Liang H."/>
            <person name="Lu P."/>
            <person name="Wu Y."/>
            <person name="Zhang Z."/>
            <person name="Ro D.K."/>
            <person name="Shang Y."/>
            <person name="Huang S."/>
            <person name="Yan J."/>
        </authorList>
    </citation>
    <scope>NUCLEOTIDE SEQUENCE [LARGE SCALE GENOMIC DNA]</scope>
    <source>
        <strain evidence="1">Ta-2019</strain>
    </source>
</reference>
<feature type="non-terminal residue" evidence="1">
    <location>
        <position position="1"/>
    </location>
</feature>
<dbReference type="EMBL" id="JAHRHJ020000003">
    <property type="protein sequence ID" value="KAH9323309.1"/>
    <property type="molecule type" value="Genomic_DNA"/>
</dbReference>
<dbReference type="Proteomes" id="UP000824469">
    <property type="component" value="Unassembled WGS sequence"/>
</dbReference>
<name>A0AA38GKI3_TAXCH</name>
<protein>
    <submittedName>
        <fullName evidence="1">Uncharacterized protein</fullName>
    </submittedName>
</protein>
<feature type="non-terminal residue" evidence="1">
    <location>
        <position position="74"/>
    </location>
</feature>
<sequence>VQEVHYLLQQILRFQNFVLFCGLMIGRFVHIFQVCCRPANASAEAHNTDTALKIWDKTLELVGVPADIVERLIE</sequence>
<comment type="caution">
    <text evidence="1">The sequence shown here is derived from an EMBL/GenBank/DDBJ whole genome shotgun (WGS) entry which is preliminary data.</text>
</comment>
<proteinExistence type="predicted"/>
<gene>
    <name evidence="1" type="ORF">KI387_017948</name>
</gene>
<accession>A0AA38GKI3</accession>